<protein>
    <recommendedName>
        <fullName evidence="8 10">Xylulose kinase</fullName>
        <shortName evidence="8 10">Xylulokinase</shortName>
        <ecNumber evidence="8 10">2.7.1.17</ecNumber>
    </recommendedName>
</protein>
<evidence type="ECO:0000256" key="10">
    <source>
        <dbReference type="RuleBase" id="RU364073"/>
    </source>
</evidence>
<feature type="domain" description="Carbohydrate kinase FGGY N-terminal" evidence="11">
    <location>
        <begin position="4"/>
        <end position="243"/>
    </location>
</feature>
<evidence type="ECO:0000259" key="11">
    <source>
        <dbReference type="Pfam" id="PF00370"/>
    </source>
</evidence>
<dbReference type="Proteomes" id="UP000293637">
    <property type="component" value="Unassembled WGS sequence"/>
</dbReference>
<comment type="function">
    <text evidence="8">Catalyzes the phosphorylation of D-xylulose to D-xylulose 5-phosphate.</text>
</comment>
<dbReference type="PANTHER" id="PTHR43095:SF5">
    <property type="entry name" value="XYLULOSE KINASE"/>
    <property type="match status" value="1"/>
</dbReference>
<dbReference type="InterPro" id="IPR018484">
    <property type="entry name" value="FGGY_N"/>
</dbReference>
<keyword evidence="6 8" id="KW-0067">ATP-binding</keyword>
<dbReference type="GO" id="GO:0004856">
    <property type="term" value="F:D-xylulokinase activity"/>
    <property type="evidence" value="ECO:0007669"/>
    <property type="project" value="UniProtKB-UniRule"/>
</dbReference>
<evidence type="ECO:0000256" key="1">
    <source>
        <dbReference type="ARBA" id="ARBA00009156"/>
    </source>
</evidence>
<proteinExistence type="inferred from homology"/>
<dbReference type="GO" id="GO:0042732">
    <property type="term" value="P:D-xylose metabolic process"/>
    <property type="evidence" value="ECO:0007669"/>
    <property type="project" value="UniProtKB-KW"/>
</dbReference>
<dbReference type="CDD" id="cd07808">
    <property type="entry name" value="ASKHA_NBD_FGGY_EcXK-like"/>
    <property type="match status" value="1"/>
</dbReference>
<dbReference type="PIRSF" id="PIRSF000538">
    <property type="entry name" value="GlpK"/>
    <property type="match status" value="1"/>
</dbReference>
<dbReference type="GeneID" id="58091180"/>
<dbReference type="GO" id="GO:0005998">
    <property type="term" value="P:xylulose catabolic process"/>
    <property type="evidence" value="ECO:0007669"/>
    <property type="project" value="UniProtKB-UniRule"/>
</dbReference>
<keyword evidence="3 8" id="KW-0808">Transferase</keyword>
<gene>
    <name evidence="8 10 13" type="primary">xylB</name>
    <name evidence="13" type="ORF">EQ812_01870</name>
</gene>
<dbReference type="InterPro" id="IPR050406">
    <property type="entry name" value="FGGY_Carb_Kinase"/>
</dbReference>
<reference evidence="13 14" key="1">
    <citation type="journal article" date="2019" name="Sci. Transl. Med.">
        <title>Quorum sensing between bacterial species on the skin protects against epidermal injury in atopic dermatitis.</title>
        <authorList>
            <person name="Williams M.R."/>
        </authorList>
    </citation>
    <scope>NUCLEOTIDE SEQUENCE [LARGE SCALE GENOMIC DNA]</scope>
    <source>
        <strain evidence="13 14">E7</strain>
    </source>
</reference>
<evidence type="ECO:0000256" key="6">
    <source>
        <dbReference type="ARBA" id="ARBA00022840"/>
    </source>
</evidence>
<comment type="caution">
    <text evidence="13">The sequence shown here is derived from an EMBL/GenBank/DDBJ whole genome shotgun (WGS) entry which is preliminary data.</text>
</comment>
<dbReference type="HAMAP" id="MF_02220">
    <property type="entry name" value="XylB"/>
    <property type="match status" value="1"/>
</dbReference>
<dbReference type="PROSITE" id="PS00933">
    <property type="entry name" value="FGGY_KINASES_1"/>
    <property type="match status" value="1"/>
</dbReference>
<dbReference type="InterPro" id="IPR018485">
    <property type="entry name" value="FGGY_C"/>
</dbReference>
<organism evidence="13 14">
    <name type="scientific">Staphylococcus lugdunensis</name>
    <dbReference type="NCBI Taxonomy" id="28035"/>
    <lineage>
        <taxon>Bacteria</taxon>
        <taxon>Bacillati</taxon>
        <taxon>Bacillota</taxon>
        <taxon>Bacilli</taxon>
        <taxon>Bacillales</taxon>
        <taxon>Staphylococcaceae</taxon>
        <taxon>Staphylococcus</taxon>
    </lineage>
</organism>
<evidence type="ECO:0000259" key="12">
    <source>
        <dbReference type="Pfam" id="PF02782"/>
    </source>
</evidence>
<dbReference type="Pfam" id="PF02782">
    <property type="entry name" value="FGGY_C"/>
    <property type="match status" value="1"/>
</dbReference>
<dbReference type="EMBL" id="SCHB01000001">
    <property type="protein sequence ID" value="TBW73574.1"/>
    <property type="molecule type" value="Genomic_DNA"/>
</dbReference>
<keyword evidence="4 8" id="KW-0547">Nucleotide-binding</keyword>
<dbReference type="AlphaFoldDB" id="A0A4V2KW06"/>
<dbReference type="PROSITE" id="PS00445">
    <property type="entry name" value="FGGY_KINASES_2"/>
    <property type="match status" value="1"/>
</dbReference>
<dbReference type="Pfam" id="PF00370">
    <property type="entry name" value="FGGY_N"/>
    <property type="match status" value="1"/>
</dbReference>
<keyword evidence="5 8" id="KW-0418">Kinase</keyword>
<evidence type="ECO:0000256" key="3">
    <source>
        <dbReference type="ARBA" id="ARBA00022679"/>
    </source>
</evidence>
<dbReference type="EC" id="2.7.1.17" evidence="8 10"/>
<feature type="site" description="Important for activity" evidence="8">
    <location>
        <position position="9"/>
    </location>
</feature>
<dbReference type="PANTHER" id="PTHR43095">
    <property type="entry name" value="SUGAR KINASE"/>
    <property type="match status" value="1"/>
</dbReference>
<evidence type="ECO:0000256" key="5">
    <source>
        <dbReference type="ARBA" id="ARBA00022777"/>
    </source>
</evidence>
<dbReference type="NCBIfam" id="TIGR01312">
    <property type="entry name" value="XylB"/>
    <property type="match status" value="1"/>
</dbReference>
<keyword evidence="2 8" id="KW-0859">Xylose metabolism</keyword>
<comment type="catalytic activity">
    <reaction evidence="8 10">
        <text>D-xylulose + ATP = D-xylulose 5-phosphate + ADP + H(+)</text>
        <dbReference type="Rhea" id="RHEA:10964"/>
        <dbReference type="ChEBI" id="CHEBI:15378"/>
        <dbReference type="ChEBI" id="CHEBI:17140"/>
        <dbReference type="ChEBI" id="CHEBI:30616"/>
        <dbReference type="ChEBI" id="CHEBI:57737"/>
        <dbReference type="ChEBI" id="CHEBI:456216"/>
        <dbReference type="EC" id="2.7.1.17"/>
    </reaction>
</comment>
<keyword evidence="7 8" id="KW-0119">Carbohydrate metabolism</keyword>
<dbReference type="InterPro" id="IPR043129">
    <property type="entry name" value="ATPase_NBD"/>
</dbReference>
<feature type="binding site" evidence="8">
    <location>
        <begin position="82"/>
        <end position="83"/>
    </location>
    <ligand>
        <name>substrate</name>
    </ligand>
</feature>
<evidence type="ECO:0000313" key="14">
    <source>
        <dbReference type="Proteomes" id="UP000293637"/>
    </source>
</evidence>
<feature type="active site" description="Proton acceptor" evidence="8">
    <location>
        <position position="236"/>
    </location>
</feature>
<evidence type="ECO:0000256" key="2">
    <source>
        <dbReference type="ARBA" id="ARBA00022629"/>
    </source>
</evidence>
<comment type="similarity">
    <text evidence="1 8 9">Belongs to the FGGY kinase family.</text>
</comment>
<dbReference type="SUPFAM" id="SSF53067">
    <property type="entry name" value="Actin-like ATPase domain"/>
    <property type="match status" value="2"/>
</dbReference>
<dbReference type="GO" id="GO:0005524">
    <property type="term" value="F:ATP binding"/>
    <property type="evidence" value="ECO:0007669"/>
    <property type="project" value="UniProtKB-UniRule"/>
</dbReference>
<dbReference type="Gene3D" id="3.30.420.40">
    <property type="match status" value="2"/>
</dbReference>
<feature type="domain" description="Carbohydrate kinase FGGY C-terminal" evidence="12">
    <location>
        <begin position="253"/>
        <end position="438"/>
    </location>
</feature>
<name>A0A4V2KW06_STALU</name>
<evidence type="ECO:0000256" key="7">
    <source>
        <dbReference type="ARBA" id="ARBA00023277"/>
    </source>
</evidence>
<dbReference type="InterPro" id="IPR000577">
    <property type="entry name" value="Carb_kinase_FGGY"/>
</dbReference>
<evidence type="ECO:0000313" key="13">
    <source>
        <dbReference type="EMBL" id="TBW73574.1"/>
    </source>
</evidence>
<dbReference type="InterPro" id="IPR006000">
    <property type="entry name" value="Xylulokinase"/>
</dbReference>
<evidence type="ECO:0000256" key="9">
    <source>
        <dbReference type="RuleBase" id="RU003733"/>
    </source>
</evidence>
<evidence type="ECO:0000256" key="4">
    <source>
        <dbReference type="ARBA" id="ARBA00022741"/>
    </source>
</evidence>
<dbReference type="InterPro" id="IPR018483">
    <property type="entry name" value="Carb_kinase_FGGY_CS"/>
</dbReference>
<dbReference type="RefSeq" id="WP_002492579.1">
    <property type="nucleotide sequence ID" value="NZ_AP021848.1"/>
</dbReference>
<accession>A0A4V2KW06</accession>
<sequence>MQEVVLGIDLGTSAVKIIAVDKEGQVLVTVSEPLTLIQQQPGYNEQDPDEWLDAVKQGIKRVTQHDSLKHHTIQGISFSGQMHGLVPLDKNGCPVRHAILWNDTRNSAQCEQIIARYGQRLNGNPILEGFTLPKMLWMQQHEPELWKHVDTFVLPKDYIRYGLTGQIHMEYSDAASTLLLNPTTHEWTREIGDAFGLGEIYPPLIPSHGYVGNVKSGLAIELGLTSNVKVFAGGGDNACGAIGAGVVNDNDTLCSIGTSGVIVNVEKDEHTQYQNNIHFFNHSVPNTYYAMGVTLAAGYSLSWLKHTFFAADSYDDVIKLAASSSIGANRLLYTPYLAGERTPHGDAFIRGSFIGLSGSHTKADFSRAVIEGVTYSLYDSIQLMRAAGKEITHVTSIGGGAKSEFWLQLQADVFNTTVRKLKHEEGPSMGAAMIAAVGLNWFESIEDCVNAFIDIVAEFRPNPERHRQYEQFYQIYQQVYAQTRTITQQLLTLEI</sequence>
<evidence type="ECO:0000256" key="8">
    <source>
        <dbReference type="HAMAP-Rule" id="MF_02220"/>
    </source>
</evidence>